<comment type="similarity">
    <text evidence="1">Belongs to the carotenoid oxygenase family.</text>
</comment>
<dbReference type="AlphaFoldDB" id="A0A067GA86"/>
<dbReference type="Proteomes" id="UP000027120">
    <property type="component" value="Unassembled WGS sequence"/>
</dbReference>
<sequence length="420" mass="46659">MPSLPPPYQHYHLKYHSCLKPKKPPLSLPSSSSSQRKTSLSSSSQRKTSSSSSSARTMIVNTINNLFNNLMMRNSNYKLQPSLDPKRALSNNFAPVDELPPTQCQVIQGSLPSCLDEPYHLFDGDAMLHCIRISQGQATFCSRCVKTYKYTIENTHELLSLQLVFSQANLISINNGFGLANASLSFLGDHLFAICEGDLPYAVRLTSNGDTDTKTLGRHDFDVKSGMNMTAHPKKRPCNRRNVCFPLWSNTSVCDTLLLRCKRLFAAFGSTKASRIGVIPRCAKDSLQMRWFDVPGFNNIHAINEWDEEDGNVIILAPNILSIEQAFGKTELVPCLMEKNTRSGGVAANTEADEDNGYVVSYVHDAKTGESKFLVTDAKSPHLDIEAVVKSTQSVPTGSHGLFVREIELRKLYKCKYPIT</sequence>
<dbReference type="GO" id="GO:0046872">
    <property type="term" value="F:metal ion binding"/>
    <property type="evidence" value="ECO:0007669"/>
    <property type="project" value="UniProtKB-KW"/>
</dbReference>
<comment type="cofactor">
    <cofactor evidence="5">
        <name>Fe(2+)</name>
        <dbReference type="ChEBI" id="CHEBI:29033"/>
    </cofactor>
    <text evidence="5">Binds 1 Fe(2+) ion per subunit.</text>
</comment>
<dbReference type="EMBL" id="KK784887">
    <property type="protein sequence ID" value="KDO72276.1"/>
    <property type="molecule type" value="Genomic_DNA"/>
</dbReference>
<evidence type="ECO:0000256" key="5">
    <source>
        <dbReference type="PIRSR" id="PIRSR604294-1"/>
    </source>
</evidence>
<keyword evidence="3" id="KW-0560">Oxidoreductase</keyword>
<dbReference type="Pfam" id="PF03055">
    <property type="entry name" value="RPE65"/>
    <property type="match status" value="3"/>
</dbReference>
<feature type="binding site" evidence="5">
    <location>
        <position position="232"/>
    </location>
    <ligand>
        <name>Fe cation</name>
        <dbReference type="ChEBI" id="CHEBI:24875"/>
        <note>catalytic</note>
    </ligand>
</feature>
<evidence type="ECO:0000256" key="6">
    <source>
        <dbReference type="SAM" id="MobiDB-lite"/>
    </source>
</evidence>
<gene>
    <name evidence="7" type="ORF">CISIN_1g039955mg</name>
</gene>
<dbReference type="PANTHER" id="PTHR10543">
    <property type="entry name" value="BETA-CAROTENE DIOXYGENASE"/>
    <property type="match status" value="1"/>
</dbReference>
<keyword evidence="4 5" id="KW-0408">Iron</keyword>
<evidence type="ECO:0000313" key="8">
    <source>
        <dbReference type="Proteomes" id="UP000027120"/>
    </source>
</evidence>
<organism evidence="7 8">
    <name type="scientific">Citrus sinensis</name>
    <name type="common">Sweet orange</name>
    <name type="synonym">Citrus aurantium var. sinensis</name>
    <dbReference type="NCBI Taxonomy" id="2711"/>
    <lineage>
        <taxon>Eukaryota</taxon>
        <taxon>Viridiplantae</taxon>
        <taxon>Streptophyta</taxon>
        <taxon>Embryophyta</taxon>
        <taxon>Tracheophyta</taxon>
        <taxon>Spermatophyta</taxon>
        <taxon>Magnoliopsida</taxon>
        <taxon>eudicotyledons</taxon>
        <taxon>Gunneridae</taxon>
        <taxon>Pentapetalae</taxon>
        <taxon>rosids</taxon>
        <taxon>malvids</taxon>
        <taxon>Sapindales</taxon>
        <taxon>Rutaceae</taxon>
        <taxon>Aurantioideae</taxon>
        <taxon>Citrus</taxon>
    </lineage>
</organism>
<keyword evidence="2 5" id="KW-0479">Metal-binding</keyword>
<evidence type="ECO:0000256" key="3">
    <source>
        <dbReference type="ARBA" id="ARBA00022964"/>
    </source>
</evidence>
<feature type="region of interest" description="Disordered" evidence="6">
    <location>
        <begin position="22"/>
        <end position="55"/>
    </location>
</feature>
<evidence type="ECO:0000256" key="4">
    <source>
        <dbReference type="ARBA" id="ARBA00023004"/>
    </source>
</evidence>
<reference evidence="7 8" key="1">
    <citation type="submission" date="2014-04" db="EMBL/GenBank/DDBJ databases">
        <authorList>
            <consortium name="International Citrus Genome Consortium"/>
            <person name="Gmitter F."/>
            <person name="Chen C."/>
            <person name="Farmerie W."/>
            <person name="Harkins T."/>
            <person name="Desany B."/>
            <person name="Mohiuddin M."/>
            <person name="Kodira C."/>
            <person name="Borodovsky M."/>
            <person name="Lomsadze A."/>
            <person name="Burns P."/>
            <person name="Jenkins J."/>
            <person name="Prochnik S."/>
            <person name="Shu S."/>
            <person name="Chapman J."/>
            <person name="Pitluck S."/>
            <person name="Schmutz J."/>
            <person name="Rokhsar D."/>
        </authorList>
    </citation>
    <scope>NUCLEOTIDE SEQUENCE</scope>
</reference>
<dbReference type="GO" id="GO:0009570">
    <property type="term" value="C:chloroplast stroma"/>
    <property type="evidence" value="ECO:0000318"/>
    <property type="project" value="GO_Central"/>
</dbReference>
<dbReference type="GO" id="GO:0016121">
    <property type="term" value="P:carotene catabolic process"/>
    <property type="evidence" value="ECO:0000318"/>
    <property type="project" value="GO_Central"/>
</dbReference>
<dbReference type="PANTHER" id="PTHR10543:SF46">
    <property type="entry name" value="CAROTENOID CLEAVAGE DIOXYGENASE 4, CHLOROPLASTIC-RELATED"/>
    <property type="match status" value="1"/>
</dbReference>
<name>A0A067GA86_CITSI</name>
<dbReference type="GO" id="GO:0010436">
    <property type="term" value="F:carotenoid dioxygenase activity"/>
    <property type="evidence" value="ECO:0000318"/>
    <property type="project" value="GO_Central"/>
</dbReference>
<protein>
    <submittedName>
        <fullName evidence="7">Uncharacterized protein</fullName>
    </submittedName>
</protein>
<proteinExistence type="inferred from homology"/>
<feature type="compositionally biased region" description="Low complexity" evidence="6">
    <location>
        <begin position="28"/>
        <end position="54"/>
    </location>
</feature>
<dbReference type="STRING" id="2711.A0A067GA86"/>
<dbReference type="InterPro" id="IPR004294">
    <property type="entry name" value="Carotenoid_Oase"/>
</dbReference>
<keyword evidence="8" id="KW-1185">Reference proteome</keyword>
<keyword evidence="3" id="KW-0223">Dioxygenase</keyword>
<accession>A0A067GA86</accession>
<evidence type="ECO:0000313" key="7">
    <source>
        <dbReference type="EMBL" id="KDO72276.1"/>
    </source>
</evidence>
<evidence type="ECO:0000256" key="1">
    <source>
        <dbReference type="ARBA" id="ARBA00006787"/>
    </source>
</evidence>
<evidence type="ECO:0000256" key="2">
    <source>
        <dbReference type="ARBA" id="ARBA00022723"/>
    </source>
</evidence>
<dbReference type="SMR" id="A0A067GA86"/>